<proteinExistence type="predicted"/>
<evidence type="ECO:0000259" key="2">
    <source>
        <dbReference type="PROSITE" id="PS51004"/>
    </source>
</evidence>
<comment type="caution">
    <text evidence="1">Lacks conserved residue(s) required for the propagation of feature annotation.</text>
</comment>
<dbReference type="GO" id="GO:0030335">
    <property type="term" value="P:positive regulation of cell migration"/>
    <property type="evidence" value="ECO:0007669"/>
    <property type="project" value="TreeGrafter"/>
</dbReference>
<dbReference type="GO" id="GO:0030215">
    <property type="term" value="F:semaphorin receptor binding"/>
    <property type="evidence" value="ECO:0007669"/>
    <property type="project" value="InterPro"/>
</dbReference>
<dbReference type="PANTHER" id="PTHR11036">
    <property type="entry name" value="SEMAPHORIN"/>
    <property type="match status" value="1"/>
</dbReference>
<evidence type="ECO:0000256" key="1">
    <source>
        <dbReference type="PROSITE-ProRule" id="PRU00352"/>
    </source>
</evidence>
<dbReference type="OrthoDB" id="9988752at2759"/>
<organism evidence="3 4">
    <name type="scientific">Mytilus edulis</name>
    <name type="common">Blue mussel</name>
    <dbReference type="NCBI Taxonomy" id="6550"/>
    <lineage>
        <taxon>Eukaryota</taxon>
        <taxon>Metazoa</taxon>
        <taxon>Spiralia</taxon>
        <taxon>Lophotrochozoa</taxon>
        <taxon>Mollusca</taxon>
        <taxon>Bivalvia</taxon>
        <taxon>Autobranchia</taxon>
        <taxon>Pteriomorphia</taxon>
        <taxon>Mytilida</taxon>
        <taxon>Mytiloidea</taxon>
        <taxon>Mytilidae</taxon>
        <taxon>Mytilinae</taxon>
        <taxon>Mytilus</taxon>
    </lineage>
</organism>
<dbReference type="Proteomes" id="UP000683360">
    <property type="component" value="Unassembled WGS sequence"/>
</dbReference>
<evidence type="ECO:0000313" key="3">
    <source>
        <dbReference type="EMBL" id="CAG2235821.1"/>
    </source>
</evidence>
<dbReference type="SMART" id="SM00630">
    <property type="entry name" value="Sema"/>
    <property type="match status" value="1"/>
</dbReference>
<dbReference type="Pfam" id="PF01403">
    <property type="entry name" value="Sema"/>
    <property type="match status" value="1"/>
</dbReference>
<gene>
    <name evidence="3" type="ORF">MEDL_48311</name>
</gene>
<accession>A0A8S3TZ98</accession>
<dbReference type="GO" id="GO:0071526">
    <property type="term" value="P:semaphorin-plexin signaling pathway"/>
    <property type="evidence" value="ECO:0007669"/>
    <property type="project" value="TreeGrafter"/>
</dbReference>
<dbReference type="Gene3D" id="2.130.10.10">
    <property type="entry name" value="YVTN repeat-like/Quinoprotein amine dehydrogenase"/>
    <property type="match status" value="1"/>
</dbReference>
<dbReference type="PANTHER" id="PTHR11036:SF139">
    <property type="entry name" value="SEMAPHORIN-2A"/>
    <property type="match status" value="1"/>
</dbReference>
<feature type="domain" description="Sema" evidence="2">
    <location>
        <begin position="35"/>
        <end position="502"/>
    </location>
</feature>
<reference evidence="3" key="1">
    <citation type="submission" date="2021-03" db="EMBL/GenBank/DDBJ databases">
        <authorList>
            <person name="Bekaert M."/>
        </authorList>
    </citation>
    <scope>NUCLEOTIDE SEQUENCE</scope>
</reference>
<keyword evidence="4" id="KW-1185">Reference proteome</keyword>
<evidence type="ECO:0000313" key="4">
    <source>
        <dbReference type="Proteomes" id="UP000683360"/>
    </source>
</evidence>
<protein>
    <recommendedName>
        <fullName evidence="2">Sema domain-containing protein</fullName>
    </recommendedName>
</protein>
<dbReference type="CDD" id="cd00096">
    <property type="entry name" value="Ig"/>
    <property type="match status" value="1"/>
</dbReference>
<dbReference type="GO" id="GO:0045499">
    <property type="term" value="F:chemorepellent activity"/>
    <property type="evidence" value="ECO:0007669"/>
    <property type="project" value="TreeGrafter"/>
</dbReference>
<dbReference type="SUPFAM" id="SSF101912">
    <property type="entry name" value="Sema domain"/>
    <property type="match status" value="1"/>
</dbReference>
<dbReference type="InterPro" id="IPR015943">
    <property type="entry name" value="WD40/YVTN_repeat-like_dom_sf"/>
</dbReference>
<dbReference type="GO" id="GO:0005886">
    <property type="term" value="C:plasma membrane"/>
    <property type="evidence" value="ECO:0007669"/>
    <property type="project" value="TreeGrafter"/>
</dbReference>
<name>A0A8S3TZ98_MYTED</name>
<dbReference type="InterPro" id="IPR036352">
    <property type="entry name" value="Semap_dom_sf"/>
</dbReference>
<dbReference type="GO" id="GO:0007411">
    <property type="term" value="P:axon guidance"/>
    <property type="evidence" value="ECO:0007669"/>
    <property type="project" value="TreeGrafter"/>
</dbReference>
<sequence length="740" mass="85026">MYDDDIGYKQDRKKENFEKNTLLLTLETVLTYDLRDSIACASFYKDELNITTYSTDISQASYYRFLLVDPKAKYLLVGSMNKVTILHLDNIASTKQVINLNPDQDKLNYCTYQKPETPNCQNHIRFITNTTDSADSPEYYLCGTNALSPAGYKINHTVNGDQFQVTNLGGAACSDDPFSNLTAIYVKNGNPNDKELMYYGATAFDRSTIYRPIEGRNGVVTEFMKGVFSNKWMKNPQFAGSFSVDERVFFFFREIAVETEFIETKLYSRVGKVCKKDVGGDSLLRNKWTSYQKARLNCSLSGAFPLYFDVIQDVVSVDENTFYGLFTTYANGLPASAICAFEKSEIDRVLNGPFKTQDSDMSFWTEAKASTVPSPRPGQCYNDSLKTADTVLGFIVDHPLMHETVQHKYGKPVFYLPGEELQQIEMEAAPGVKDGYVFLLGFQENRGKVYKIASQDKGTEYKTYVFSIYSPFDETQVIWSLKHHHEKYVYLGTDHKVTQINVQNDCVNHQCVDSCIYDPYCVWDKTSDQCVHYTLKSSDKYWNFDNFDPSSAEHKNEFIYSNGKNVTKVEYGTLKMTLINKNICGFGKNIIWKKRRKDNNTFEKLKLDERCFVDSKNSLVISNLTLNDDGTYQAYDAENPLLIAAKYTVEIVTEKISKTFTERNLMIGVNILRKGNNFRQTIKVNAVLVDMIKIKCLVQKLLRGIKKYPRMCSFYQRYCFLLNYTRVKQFTSTLKRNRFL</sequence>
<comment type="caution">
    <text evidence="3">The sequence shown here is derived from an EMBL/GenBank/DDBJ whole genome shotgun (WGS) entry which is preliminary data.</text>
</comment>
<dbReference type="EMBL" id="CAJPWZ010002329">
    <property type="protein sequence ID" value="CAG2235821.1"/>
    <property type="molecule type" value="Genomic_DNA"/>
</dbReference>
<dbReference type="AlphaFoldDB" id="A0A8S3TZ98"/>
<dbReference type="PROSITE" id="PS51004">
    <property type="entry name" value="SEMA"/>
    <property type="match status" value="1"/>
</dbReference>
<dbReference type="InterPro" id="IPR027231">
    <property type="entry name" value="Semaphorin"/>
</dbReference>
<dbReference type="InterPro" id="IPR001627">
    <property type="entry name" value="Semap_dom"/>
</dbReference>